<organism evidence="2 3">
    <name type="scientific">Reticulomyxa filosa</name>
    <dbReference type="NCBI Taxonomy" id="46433"/>
    <lineage>
        <taxon>Eukaryota</taxon>
        <taxon>Sar</taxon>
        <taxon>Rhizaria</taxon>
        <taxon>Retaria</taxon>
        <taxon>Foraminifera</taxon>
        <taxon>Monothalamids</taxon>
        <taxon>Reticulomyxidae</taxon>
        <taxon>Reticulomyxa</taxon>
    </lineage>
</organism>
<name>X6NI12_RETFI</name>
<protein>
    <submittedName>
        <fullName evidence="2">Uncharacterized protein</fullName>
    </submittedName>
</protein>
<dbReference type="Proteomes" id="UP000023152">
    <property type="component" value="Unassembled WGS sequence"/>
</dbReference>
<reference evidence="2 3" key="1">
    <citation type="journal article" date="2013" name="Curr. Biol.">
        <title>The Genome of the Foraminiferan Reticulomyxa filosa.</title>
        <authorList>
            <person name="Glockner G."/>
            <person name="Hulsmann N."/>
            <person name="Schleicher M."/>
            <person name="Noegel A.A."/>
            <person name="Eichinger L."/>
            <person name="Gallinger C."/>
            <person name="Pawlowski J."/>
            <person name="Sierra R."/>
            <person name="Euteneuer U."/>
            <person name="Pillet L."/>
            <person name="Moustafa A."/>
            <person name="Platzer M."/>
            <person name="Groth M."/>
            <person name="Szafranski K."/>
            <person name="Schliwa M."/>
        </authorList>
    </citation>
    <scope>NUCLEOTIDE SEQUENCE [LARGE SCALE GENOMIC DNA]</scope>
</reference>
<comment type="caution">
    <text evidence="2">The sequence shown here is derived from an EMBL/GenBank/DDBJ whole genome shotgun (WGS) entry which is preliminary data.</text>
</comment>
<sequence length="263" mass="29032">MLFSYNSEQYTRDGSNSTLRDEASGSPGHTPDFDPSLTPTSVASSARSVLSPFRADVSDLKLGESLITPKVSKPMSENISAMTPAVPVITSADLMSLNAAAAAAAAALAKADKMSKKLNNIPTGDVLARDPKLREGFANKELYFKALWVHETKRRPPPNPSAPDKFIDESLWSKGPSITEDWGAALVNALNKNADNEKDTDLEGFLKNLATREKQRNGKMEKRRKQKREKMKNFKAKMAWLCLLPLMKIMKTLSLLLLDDTFF</sequence>
<proteinExistence type="predicted"/>
<dbReference type="AlphaFoldDB" id="X6NI12"/>
<dbReference type="EMBL" id="ASPP01008186">
    <property type="protein sequence ID" value="ETO25940.1"/>
    <property type="molecule type" value="Genomic_DNA"/>
</dbReference>
<feature type="region of interest" description="Disordered" evidence="1">
    <location>
        <begin position="1"/>
        <end position="41"/>
    </location>
</feature>
<gene>
    <name evidence="2" type="ORF">RFI_11196</name>
</gene>
<feature type="compositionally biased region" description="Polar residues" evidence="1">
    <location>
        <begin position="1"/>
        <end position="18"/>
    </location>
</feature>
<accession>X6NI12</accession>
<keyword evidence="3" id="KW-1185">Reference proteome</keyword>
<evidence type="ECO:0000313" key="3">
    <source>
        <dbReference type="Proteomes" id="UP000023152"/>
    </source>
</evidence>
<evidence type="ECO:0000313" key="2">
    <source>
        <dbReference type="EMBL" id="ETO25940.1"/>
    </source>
</evidence>
<evidence type="ECO:0000256" key="1">
    <source>
        <dbReference type="SAM" id="MobiDB-lite"/>
    </source>
</evidence>